<dbReference type="PROSITE" id="PS51762">
    <property type="entry name" value="GH16_2"/>
    <property type="match status" value="1"/>
</dbReference>
<dbReference type="GO" id="GO:0004553">
    <property type="term" value="F:hydrolase activity, hydrolyzing O-glycosyl compounds"/>
    <property type="evidence" value="ECO:0007669"/>
    <property type="project" value="InterPro"/>
</dbReference>
<gene>
    <name evidence="2" type="ORF">AB433_11065</name>
</gene>
<name>A0A0G3XFR3_9SPHN</name>
<dbReference type="PANTHER" id="PTHR10963">
    <property type="entry name" value="GLYCOSYL HYDROLASE-RELATED"/>
    <property type="match status" value="1"/>
</dbReference>
<dbReference type="PROSITE" id="PS51257">
    <property type="entry name" value="PROKAR_LIPOPROTEIN"/>
    <property type="match status" value="1"/>
</dbReference>
<protein>
    <submittedName>
        <fullName evidence="2">Glucan endo-1,3-beta-D-glucosidase</fullName>
    </submittedName>
</protein>
<accession>A0A0G3XFR3</accession>
<evidence type="ECO:0000313" key="3">
    <source>
        <dbReference type="Proteomes" id="UP000035287"/>
    </source>
</evidence>
<organism evidence="2 3">
    <name type="scientific">Croceicoccus naphthovorans</name>
    <dbReference type="NCBI Taxonomy" id="1348774"/>
    <lineage>
        <taxon>Bacteria</taxon>
        <taxon>Pseudomonadati</taxon>
        <taxon>Pseudomonadota</taxon>
        <taxon>Alphaproteobacteria</taxon>
        <taxon>Sphingomonadales</taxon>
        <taxon>Erythrobacteraceae</taxon>
        <taxon>Croceicoccus</taxon>
    </lineage>
</organism>
<dbReference type="CDD" id="cd08023">
    <property type="entry name" value="GH16_laminarinase_like"/>
    <property type="match status" value="1"/>
</dbReference>
<dbReference type="Pfam" id="PF00722">
    <property type="entry name" value="Glyco_hydro_16"/>
    <property type="match status" value="1"/>
</dbReference>
<evidence type="ECO:0000313" key="2">
    <source>
        <dbReference type="EMBL" id="AKM10375.1"/>
    </source>
</evidence>
<dbReference type="PANTHER" id="PTHR10963:SF55">
    <property type="entry name" value="GLYCOSIDE HYDROLASE FAMILY 16 PROTEIN"/>
    <property type="match status" value="1"/>
</dbReference>
<dbReference type="AlphaFoldDB" id="A0A0G3XFR3"/>
<dbReference type="EMBL" id="CP011770">
    <property type="protein sequence ID" value="AKM10375.1"/>
    <property type="molecule type" value="Genomic_DNA"/>
</dbReference>
<dbReference type="STRING" id="1348774.AB433_11065"/>
<dbReference type="OrthoDB" id="9809583at2"/>
<keyword evidence="3" id="KW-1185">Reference proteome</keyword>
<reference evidence="2 3" key="1">
    <citation type="submission" date="2015-06" db="EMBL/GenBank/DDBJ databases">
        <authorList>
            <person name="Zeng Y."/>
            <person name="Huang Y."/>
        </authorList>
    </citation>
    <scope>NUCLEOTIDE SEQUENCE [LARGE SCALE GENOMIC DNA]</scope>
    <source>
        <strain evidence="2 3">PQ-2</strain>
    </source>
</reference>
<sequence>MRQAIAALAFGWSLSACATVPPAEPEWELVWSDEFDMADIDRTKWDFDIDCWGGANDERQCYTDHARNARIEDGVLVIEAHEEETTGPAIPIHRRKPGVKVPVDTKPYTSARMVTRGKAAWQYGKIEVRAQLPQGQGTWPAIWMMPEHDAYGLWALSGEIDVMEAVNLGVPCEGCPGGKENTILGTLHFGGEPPENALKGDEVPYPPVLSGYHVFGLEWSAERMVWTVDGKPFAIRTASEWYSDAAPGNRLAPFDQPFHLILNLAVGGRLPEGRGLGGFDPGDYPKRMKVDWVRIWQCAADPATGSACER</sequence>
<dbReference type="InterPro" id="IPR000757">
    <property type="entry name" value="Beta-glucanase-like"/>
</dbReference>
<dbReference type="InterPro" id="IPR013320">
    <property type="entry name" value="ConA-like_dom_sf"/>
</dbReference>
<dbReference type="RefSeq" id="WP_047821033.1">
    <property type="nucleotide sequence ID" value="NZ_CP011770.1"/>
</dbReference>
<dbReference type="GO" id="GO:0005975">
    <property type="term" value="P:carbohydrate metabolic process"/>
    <property type="evidence" value="ECO:0007669"/>
    <property type="project" value="InterPro"/>
</dbReference>
<dbReference type="PATRIC" id="fig|1348774.3.peg.2331"/>
<proteinExistence type="inferred from homology"/>
<dbReference type="InterPro" id="IPR050546">
    <property type="entry name" value="Glycosyl_Hydrlase_16"/>
</dbReference>
<evidence type="ECO:0000256" key="1">
    <source>
        <dbReference type="ARBA" id="ARBA00006865"/>
    </source>
</evidence>
<dbReference type="SUPFAM" id="SSF49899">
    <property type="entry name" value="Concanavalin A-like lectins/glucanases"/>
    <property type="match status" value="1"/>
</dbReference>
<dbReference type="Proteomes" id="UP000035287">
    <property type="component" value="Chromosome"/>
</dbReference>
<dbReference type="Gene3D" id="2.60.120.200">
    <property type="match status" value="1"/>
</dbReference>
<comment type="similarity">
    <text evidence="1">Belongs to the glycosyl hydrolase 16 family.</text>
</comment>
<dbReference type="KEGG" id="cna:AB433_11065"/>